<name>A0A1I2D1G2_9BACT</name>
<keyword evidence="3" id="KW-1185">Reference proteome</keyword>
<gene>
    <name evidence="2" type="ORF">SAMN05444380_11779</name>
</gene>
<dbReference type="OrthoDB" id="9772884at2"/>
<accession>A0A1I2D1G2</accession>
<dbReference type="RefSeq" id="WP_010527731.1">
    <property type="nucleotide sequence ID" value="NZ_AFSL01000060.1"/>
</dbReference>
<dbReference type="eggNOG" id="COG4485">
    <property type="taxonomic scope" value="Bacteria"/>
</dbReference>
<protein>
    <submittedName>
        <fullName evidence="2">Membrane protein YfhO</fullName>
    </submittedName>
</protein>
<organism evidence="2 3">
    <name type="scientific">Thermophagus xiamenensis</name>
    <dbReference type="NCBI Taxonomy" id="385682"/>
    <lineage>
        <taxon>Bacteria</taxon>
        <taxon>Pseudomonadati</taxon>
        <taxon>Bacteroidota</taxon>
        <taxon>Bacteroidia</taxon>
        <taxon>Marinilabiliales</taxon>
        <taxon>Marinilabiliaceae</taxon>
        <taxon>Thermophagus</taxon>
    </lineage>
</organism>
<dbReference type="InterPro" id="IPR018580">
    <property type="entry name" value="Uncharacterised_YfhO"/>
</dbReference>
<dbReference type="Pfam" id="PF09586">
    <property type="entry name" value="YfhO"/>
    <property type="match status" value="1"/>
</dbReference>
<feature type="transmembrane region" description="Helical" evidence="1">
    <location>
        <begin position="341"/>
        <end position="358"/>
    </location>
</feature>
<dbReference type="PANTHER" id="PTHR38454:SF1">
    <property type="entry name" value="INTEGRAL MEMBRANE PROTEIN"/>
    <property type="match status" value="1"/>
</dbReference>
<dbReference type="PANTHER" id="PTHR38454">
    <property type="entry name" value="INTEGRAL MEMBRANE PROTEIN-RELATED"/>
    <property type="match status" value="1"/>
</dbReference>
<keyword evidence="1" id="KW-0472">Membrane</keyword>
<dbReference type="Proteomes" id="UP000181976">
    <property type="component" value="Unassembled WGS sequence"/>
</dbReference>
<evidence type="ECO:0000313" key="2">
    <source>
        <dbReference type="EMBL" id="SFE74335.1"/>
    </source>
</evidence>
<feature type="transmembrane region" description="Helical" evidence="1">
    <location>
        <begin position="404"/>
        <end position="425"/>
    </location>
</feature>
<dbReference type="STRING" id="385682.SAMN05444380_11779"/>
<feature type="transmembrane region" description="Helical" evidence="1">
    <location>
        <begin position="809"/>
        <end position="828"/>
    </location>
</feature>
<feature type="transmembrane region" description="Helical" evidence="1">
    <location>
        <begin position="151"/>
        <end position="168"/>
    </location>
</feature>
<evidence type="ECO:0000256" key="1">
    <source>
        <dbReference type="SAM" id="Phobius"/>
    </source>
</evidence>
<feature type="transmembrane region" description="Helical" evidence="1">
    <location>
        <begin position="365"/>
        <end position="384"/>
    </location>
</feature>
<feature type="transmembrane region" description="Helical" evidence="1">
    <location>
        <begin position="226"/>
        <end position="245"/>
    </location>
</feature>
<feature type="transmembrane region" description="Helical" evidence="1">
    <location>
        <begin position="97"/>
        <end position="116"/>
    </location>
</feature>
<feature type="transmembrane region" description="Helical" evidence="1">
    <location>
        <begin position="437"/>
        <end position="455"/>
    </location>
</feature>
<feature type="transmembrane region" description="Helical" evidence="1">
    <location>
        <begin position="504"/>
        <end position="521"/>
    </location>
</feature>
<dbReference type="AlphaFoldDB" id="A0A1I2D1G2"/>
<proteinExistence type="predicted"/>
<sequence>MNFQKLKPLFNFLGILVFFIVLSFAYFSPVLKGFELPQMDNLHALGMSRELVEYENETGKHAYWTNSMFGGMPAYQIKGDSSANIFSYLNKFFRLGLPFYTVAILFLYLLGFYILLRSVKTNRWLSLLGSIAFAFGSYNIIIIIAGHITKAYAIALMAPVVAGILYTLNKNKWQGALFTTLALGLHIAYNHVQITYYLFILVLILMVSRFIYALKEKNIKDFLSRSAILIGAAILAILPNLPHLLPTYEYGKYSIRGASELKSEAKTDNKPQKGLDRDYAFAWSYGKAETLTLMIPNVMGGASQPLAQNPRAMQAVEPRLKDIVGGQSQYWGSKPFTSGPVYLGALICFFFVLSLFFYHGPEKWWLVAATILSILLAWGKNLEWFNYFMFDHFPLYNKFRTVEMTLVIASVTVPFLGLMGLKKLVDNPAYIREQSGNFLAAFGLTGGVALILYLFPDLFFNFISSEEAKALAQQKKDLPDQAALIDLVIENLRNARMTLLKSDALRSFFFILLGSGSLWLYSTNRVSKKYILLGLTLLVLIDLWAVDKRYLSSKDFVEPRQIENQFQKTPADKFILNDDDICFRVFSIYRNPFTEVNTSYYHKSIGGYHGAKLRLYQDIIDYYLQNDWQMLLGHFRNGGSPEDALDLLADMPVLNMLNTKYVIYNPSQSPLLNIHNFGEAWLVDNLKVVSSAEEEISTLAKVDLKTTAVIRDNRLDNNWKDYNSNNREGFIQLTSYAPDRLVYNAQTTEPKVAVFSEIFYPAGWNAYIDGKKTDIKRVNYLLRAIMVPPGKHVIEFRFEPNSVQWANRLAILGGIAIFVFAIFLIWTYRKQWLGKIE</sequence>
<keyword evidence="1" id="KW-0812">Transmembrane</keyword>
<feature type="transmembrane region" description="Helical" evidence="1">
    <location>
        <begin position="125"/>
        <end position="145"/>
    </location>
</feature>
<keyword evidence="1" id="KW-1133">Transmembrane helix</keyword>
<feature type="transmembrane region" description="Helical" evidence="1">
    <location>
        <begin position="530"/>
        <end position="546"/>
    </location>
</feature>
<dbReference type="InParanoid" id="A0A1I2D1G2"/>
<reference evidence="2 3" key="1">
    <citation type="submission" date="2016-10" db="EMBL/GenBank/DDBJ databases">
        <authorList>
            <person name="de Groot N.N."/>
        </authorList>
    </citation>
    <scope>NUCLEOTIDE SEQUENCE [LARGE SCALE GENOMIC DNA]</scope>
    <source>
        <strain evidence="2 3">DSM 19012</strain>
    </source>
</reference>
<feature type="transmembrane region" description="Helical" evidence="1">
    <location>
        <begin position="173"/>
        <end position="189"/>
    </location>
</feature>
<dbReference type="EMBL" id="FONA01000017">
    <property type="protein sequence ID" value="SFE74335.1"/>
    <property type="molecule type" value="Genomic_DNA"/>
</dbReference>
<evidence type="ECO:0000313" key="3">
    <source>
        <dbReference type="Proteomes" id="UP000181976"/>
    </source>
</evidence>
<feature type="transmembrane region" description="Helical" evidence="1">
    <location>
        <begin position="9"/>
        <end position="27"/>
    </location>
</feature>
<feature type="transmembrane region" description="Helical" evidence="1">
    <location>
        <begin position="195"/>
        <end position="214"/>
    </location>
</feature>